<evidence type="ECO:0000256" key="1">
    <source>
        <dbReference type="SAM" id="MobiDB-lite"/>
    </source>
</evidence>
<reference evidence="3 4" key="1">
    <citation type="submission" date="2018-01" db="EMBL/GenBank/DDBJ databases">
        <title>Draft genome of the strawberry crown rot pathogen Phytophthora cactorum.</title>
        <authorList>
            <person name="Armitage A.D."/>
            <person name="Lysoe E."/>
            <person name="Nellist C.F."/>
            <person name="Harrison R.J."/>
            <person name="Brurberg M.B."/>
        </authorList>
    </citation>
    <scope>NUCLEOTIDE SEQUENCE [LARGE SCALE GENOMIC DNA]</scope>
    <source>
        <strain evidence="3 4">10300</strain>
    </source>
</reference>
<dbReference type="STRING" id="29920.A0A329SH75"/>
<evidence type="ECO:0000313" key="3">
    <source>
        <dbReference type="EMBL" id="RAW36147.1"/>
    </source>
</evidence>
<dbReference type="EMBL" id="MJFZ01000148">
    <property type="protein sequence ID" value="RAW36147.1"/>
    <property type="molecule type" value="Genomic_DNA"/>
</dbReference>
<feature type="transmembrane region" description="Helical" evidence="2">
    <location>
        <begin position="47"/>
        <end position="68"/>
    </location>
</feature>
<organism evidence="3 4">
    <name type="scientific">Phytophthora cactorum</name>
    <dbReference type="NCBI Taxonomy" id="29920"/>
    <lineage>
        <taxon>Eukaryota</taxon>
        <taxon>Sar</taxon>
        <taxon>Stramenopiles</taxon>
        <taxon>Oomycota</taxon>
        <taxon>Peronosporomycetes</taxon>
        <taxon>Peronosporales</taxon>
        <taxon>Peronosporaceae</taxon>
        <taxon>Phytophthora</taxon>
    </lineage>
</organism>
<accession>A0A329SH75</accession>
<feature type="region of interest" description="Disordered" evidence="1">
    <location>
        <begin position="1"/>
        <end position="20"/>
    </location>
</feature>
<dbReference type="VEuPathDB" id="FungiDB:PC110_g7572"/>
<sequence>MKIHAGLSKAKKRERTPKRASPMSLAMLTRIITFLETDSSFNQTMRVWFSAVCSLAFYGMCGINEVLLMKKGDIQLGLQRRSRKNGATIKFGCFTIRDRKTDHDPLASRTYSLYHLTKDEQAAEALTYWQQTTKDLHN</sequence>
<gene>
    <name evidence="3" type="ORF">PC110_g7572</name>
</gene>
<comment type="caution">
    <text evidence="3">The sequence shown here is derived from an EMBL/GenBank/DDBJ whole genome shotgun (WGS) entry which is preliminary data.</text>
</comment>
<dbReference type="Proteomes" id="UP000251314">
    <property type="component" value="Unassembled WGS sequence"/>
</dbReference>
<keyword evidence="2" id="KW-0812">Transmembrane</keyword>
<keyword evidence="2" id="KW-0472">Membrane</keyword>
<name>A0A329SH75_9STRA</name>
<dbReference type="OrthoDB" id="109287at2759"/>
<evidence type="ECO:0000256" key="2">
    <source>
        <dbReference type="SAM" id="Phobius"/>
    </source>
</evidence>
<dbReference type="AlphaFoldDB" id="A0A329SH75"/>
<evidence type="ECO:0000313" key="4">
    <source>
        <dbReference type="Proteomes" id="UP000251314"/>
    </source>
</evidence>
<keyword evidence="4" id="KW-1185">Reference proteome</keyword>
<keyword evidence="2" id="KW-1133">Transmembrane helix</keyword>
<protein>
    <submittedName>
        <fullName evidence="3">Uncharacterized protein</fullName>
    </submittedName>
</protein>
<proteinExistence type="predicted"/>
<feature type="compositionally biased region" description="Basic residues" evidence="1">
    <location>
        <begin position="1"/>
        <end position="18"/>
    </location>
</feature>